<keyword evidence="3" id="KW-1185">Reference proteome</keyword>
<name>S9S8N1_9RHOB</name>
<dbReference type="OrthoDB" id="7876207at2"/>
<organism evidence="2 3">
    <name type="scientific">Rubellimicrobium thermophilum DSM 16684</name>
    <dbReference type="NCBI Taxonomy" id="1123069"/>
    <lineage>
        <taxon>Bacteria</taxon>
        <taxon>Pseudomonadati</taxon>
        <taxon>Pseudomonadota</taxon>
        <taxon>Alphaproteobacteria</taxon>
        <taxon>Rhodobacterales</taxon>
        <taxon>Roseobacteraceae</taxon>
        <taxon>Rubellimicrobium</taxon>
    </lineage>
</organism>
<dbReference type="RefSeq" id="WP_021097423.1">
    <property type="nucleotide sequence ID" value="NZ_KE557320.1"/>
</dbReference>
<sequence>MRLRHRLLRFARDDRGSMAVEAMLILPILVWAYLATFVFFDGYRAQSLNTKAAYTIGDILSRETNWVTPAYLDSLFALQQVLTQSDQPRSMRITVIRWNATARRYEVVWSRVRGSGAQQLVTNDLAKLAPFLPVMPAGESAILTETWVDYRPPASVIAPFTFRDFVVTRPRFASQLCWNDRNTGGTMATGIC</sequence>
<evidence type="ECO:0000256" key="1">
    <source>
        <dbReference type="SAM" id="Phobius"/>
    </source>
</evidence>
<evidence type="ECO:0000313" key="3">
    <source>
        <dbReference type="Proteomes" id="UP000015346"/>
    </source>
</evidence>
<proteinExistence type="predicted"/>
<dbReference type="AlphaFoldDB" id="S9S8N1"/>
<dbReference type="STRING" id="1123069.ruthe_01330"/>
<feature type="transmembrane region" description="Helical" evidence="1">
    <location>
        <begin position="20"/>
        <end position="40"/>
    </location>
</feature>
<gene>
    <name evidence="2" type="ORF">ruthe_01330</name>
</gene>
<keyword evidence="1" id="KW-0812">Transmembrane</keyword>
<keyword evidence="1" id="KW-1133">Transmembrane helix</keyword>
<evidence type="ECO:0008006" key="4">
    <source>
        <dbReference type="Google" id="ProtNLM"/>
    </source>
</evidence>
<keyword evidence="1" id="KW-0472">Membrane</keyword>
<reference evidence="2 3" key="1">
    <citation type="journal article" date="2013" name="Stand. Genomic Sci.">
        <title>Genome sequence of the reddish-pigmented Rubellimicrobium thermophilum type strain (DSM 16684(T)), a member of the Roseobacter clade.</title>
        <authorList>
            <person name="Fiebig A."/>
            <person name="Riedel T."/>
            <person name="Gronow S."/>
            <person name="Petersen J."/>
            <person name="Klenk H.P."/>
            <person name="Goker M."/>
        </authorList>
    </citation>
    <scope>NUCLEOTIDE SEQUENCE [LARGE SCALE GENOMIC DNA]</scope>
    <source>
        <strain evidence="2 3">DSM 16684</strain>
    </source>
</reference>
<accession>S9S8N1</accession>
<dbReference type="EMBL" id="AOLV01000010">
    <property type="protein sequence ID" value="EPX86515.1"/>
    <property type="molecule type" value="Genomic_DNA"/>
</dbReference>
<evidence type="ECO:0000313" key="2">
    <source>
        <dbReference type="EMBL" id="EPX86515.1"/>
    </source>
</evidence>
<protein>
    <recommendedName>
        <fullName evidence="4">TadE-like protein</fullName>
    </recommendedName>
</protein>
<comment type="caution">
    <text evidence="2">The sequence shown here is derived from an EMBL/GenBank/DDBJ whole genome shotgun (WGS) entry which is preliminary data.</text>
</comment>
<dbReference type="Proteomes" id="UP000015346">
    <property type="component" value="Unassembled WGS sequence"/>
</dbReference>
<dbReference type="HOGENOM" id="CLU_097527_0_0_5"/>